<dbReference type="eggNOG" id="ENOG502SI59">
    <property type="taxonomic scope" value="Eukaryota"/>
</dbReference>
<keyword evidence="2" id="KW-0732">Signal</keyword>
<evidence type="ECO:0000313" key="3">
    <source>
        <dbReference type="EnsemblProtists" id="Phyra86453"/>
    </source>
</evidence>
<proteinExistence type="predicted"/>
<dbReference type="EnsemblProtists" id="Phyra86453">
    <property type="protein sequence ID" value="Phyra86453"/>
    <property type="gene ID" value="Phyra86453"/>
</dbReference>
<sequence>MHWKLRVLLDAFVLLLLIALDARDLWYKTQWLGPSDAFAFATKNSVRLVDASSADGKAPAESVTGWRAFHDTCSELHALTGSSKGGSVHSHFLHVLAANCSAPDGLTEDMTPHLPTMILTSDMRADAMAWAACKLLYVFRRPPLCQDAMVKNFLHKYRLASPHVTSAMIATPMSGAERELRALLDVIGKSMPLSAVVCVGGVELPAQPDQQEPLRRIFGCASPEVPGKSAAFVGQFATGFAALQIDKARLTADDIEVLGMHFIFRQNAVRSYSFHPAASAASEGKSPFQGWMEVRTALNLSCSGFLYNMMVLVDLVLLVMHAWSAIELLERLVLPPLLRTPTKQEMRDLVEEELLNVPIRSKHIIRSGGIGGLEKTVGSEQFLWPVQYLSHGVLLENDRFLSMRRGFYRVLPVQELVDMNVSRRSGETHIKENNGSPKRRRYTSNILD</sequence>
<dbReference type="AlphaFoldDB" id="H3H6X1"/>
<organism evidence="3 4">
    <name type="scientific">Phytophthora ramorum</name>
    <name type="common">Sudden oak death agent</name>
    <dbReference type="NCBI Taxonomy" id="164328"/>
    <lineage>
        <taxon>Eukaryota</taxon>
        <taxon>Sar</taxon>
        <taxon>Stramenopiles</taxon>
        <taxon>Oomycota</taxon>
        <taxon>Peronosporomycetes</taxon>
        <taxon>Peronosporales</taxon>
        <taxon>Peronosporaceae</taxon>
        <taxon>Phytophthora</taxon>
    </lineage>
</organism>
<reference evidence="3" key="2">
    <citation type="submission" date="2015-06" db="UniProtKB">
        <authorList>
            <consortium name="EnsemblProtists"/>
        </authorList>
    </citation>
    <scope>IDENTIFICATION</scope>
    <source>
        <strain evidence="3">Pr102</strain>
    </source>
</reference>
<name>H3H6X1_PHYRM</name>
<dbReference type="VEuPathDB" id="FungiDB:KRP23_10553"/>
<dbReference type="HOGENOM" id="CLU_611766_0_0_1"/>
<evidence type="ECO:0000313" key="4">
    <source>
        <dbReference type="Proteomes" id="UP000005238"/>
    </source>
</evidence>
<dbReference type="OMA" id="IRENHRT"/>
<reference evidence="4" key="1">
    <citation type="journal article" date="2006" name="Science">
        <title>Phytophthora genome sequences uncover evolutionary origins and mechanisms of pathogenesis.</title>
        <authorList>
            <person name="Tyler B.M."/>
            <person name="Tripathy S."/>
            <person name="Zhang X."/>
            <person name="Dehal P."/>
            <person name="Jiang R.H."/>
            <person name="Aerts A."/>
            <person name="Arredondo F.D."/>
            <person name="Baxter L."/>
            <person name="Bensasson D."/>
            <person name="Beynon J.L."/>
            <person name="Chapman J."/>
            <person name="Damasceno C.M."/>
            <person name="Dorrance A.E."/>
            <person name="Dou D."/>
            <person name="Dickerman A.W."/>
            <person name="Dubchak I.L."/>
            <person name="Garbelotto M."/>
            <person name="Gijzen M."/>
            <person name="Gordon S.G."/>
            <person name="Govers F."/>
            <person name="Grunwald N.J."/>
            <person name="Huang W."/>
            <person name="Ivors K.L."/>
            <person name="Jones R.W."/>
            <person name="Kamoun S."/>
            <person name="Krampis K."/>
            <person name="Lamour K.H."/>
            <person name="Lee M.K."/>
            <person name="McDonald W.H."/>
            <person name="Medina M."/>
            <person name="Meijer H.J."/>
            <person name="Nordberg E.K."/>
            <person name="Maclean D.J."/>
            <person name="Ospina-Giraldo M.D."/>
            <person name="Morris P.F."/>
            <person name="Phuntumart V."/>
            <person name="Putnam N.H."/>
            <person name="Rash S."/>
            <person name="Rose J.K."/>
            <person name="Sakihama Y."/>
            <person name="Salamov A.A."/>
            <person name="Savidor A."/>
            <person name="Scheuring C.F."/>
            <person name="Smith B.M."/>
            <person name="Sobral B.W."/>
            <person name="Terry A."/>
            <person name="Torto-Alalibo T.A."/>
            <person name="Win J."/>
            <person name="Xu Z."/>
            <person name="Zhang H."/>
            <person name="Grigoriev I.V."/>
            <person name="Rokhsar D.S."/>
            <person name="Boore J.L."/>
        </authorList>
    </citation>
    <scope>NUCLEOTIDE SEQUENCE [LARGE SCALE GENOMIC DNA]</scope>
    <source>
        <strain evidence="4">Pr102</strain>
    </source>
</reference>
<dbReference type="Proteomes" id="UP000005238">
    <property type="component" value="Unassembled WGS sequence"/>
</dbReference>
<evidence type="ECO:0000256" key="2">
    <source>
        <dbReference type="SAM" id="SignalP"/>
    </source>
</evidence>
<keyword evidence="4" id="KW-1185">Reference proteome</keyword>
<dbReference type="EMBL" id="DS566715">
    <property type="status" value="NOT_ANNOTATED_CDS"/>
    <property type="molecule type" value="Genomic_DNA"/>
</dbReference>
<feature type="region of interest" description="Disordered" evidence="1">
    <location>
        <begin position="427"/>
        <end position="448"/>
    </location>
</feature>
<dbReference type="VEuPathDB" id="FungiDB:KRP22_14425"/>
<evidence type="ECO:0000256" key="1">
    <source>
        <dbReference type="SAM" id="MobiDB-lite"/>
    </source>
</evidence>
<feature type="chain" id="PRO_5003587231" evidence="2">
    <location>
        <begin position="23"/>
        <end position="448"/>
    </location>
</feature>
<feature type="signal peptide" evidence="2">
    <location>
        <begin position="1"/>
        <end position="22"/>
    </location>
</feature>
<dbReference type="InParanoid" id="H3H6X1"/>
<accession>H3H6X1</accession>
<protein>
    <submittedName>
        <fullName evidence="3">Uncharacterized protein</fullName>
    </submittedName>
</protein>